<feature type="compositionally biased region" description="Low complexity" evidence="2">
    <location>
        <begin position="75"/>
        <end position="98"/>
    </location>
</feature>
<keyword evidence="1" id="KW-0175">Coiled coil</keyword>
<evidence type="ECO:0000256" key="2">
    <source>
        <dbReference type="SAM" id="MobiDB-lite"/>
    </source>
</evidence>
<dbReference type="InterPro" id="IPR025392">
    <property type="entry name" value="DUF4124"/>
</dbReference>
<evidence type="ECO:0000256" key="3">
    <source>
        <dbReference type="SAM" id="SignalP"/>
    </source>
</evidence>
<proteinExistence type="predicted"/>
<evidence type="ECO:0000256" key="1">
    <source>
        <dbReference type="SAM" id="Coils"/>
    </source>
</evidence>
<evidence type="ECO:0000313" key="6">
    <source>
        <dbReference type="Proteomes" id="UP001179361"/>
    </source>
</evidence>
<feature type="coiled-coil region" evidence="1">
    <location>
        <begin position="106"/>
        <end position="168"/>
    </location>
</feature>
<name>A0ABS8Q769_9BURK</name>
<protein>
    <submittedName>
        <fullName evidence="5">DUF4124 domain-containing protein</fullName>
    </submittedName>
</protein>
<accession>A0ABS8Q769</accession>
<keyword evidence="3" id="KW-0732">Signal</keyword>
<dbReference type="Pfam" id="PF13511">
    <property type="entry name" value="DUF4124"/>
    <property type="match status" value="1"/>
</dbReference>
<feature type="region of interest" description="Disordered" evidence="2">
    <location>
        <begin position="65"/>
        <end position="104"/>
    </location>
</feature>
<evidence type="ECO:0000313" key="5">
    <source>
        <dbReference type="EMBL" id="MCD2517419.1"/>
    </source>
</evidence>
<reference evidence="5" key="1">
    <citation type="submission" date="2021-11" db="EMBL/GenBank/DDBJ databases">
        <title>The complete genome of Massilia sp sp. G4R7.</title>
        <authorList>
            <person name="Liu L."/>
            <person name="Yue J."/>
            <person name="Yuan J."/>
            <person name="Yang F."/>
            <person name="Li L."/>
        </authorList>
    </citation>
    <scope>NUCLEOTIDE SEQUENCE</scope>
    <source>
        <strain evidence="5">G4R7</strain>
    </source>
</reference>
<feature type="chain" id="PRO_5047488898" evidence="3">
    <location>
        <begin position="27"/>
        <end position="173"/>
    </location>
</feature>
<keyword evidence="6" id="KW-1185">Reference proteome</keyword>
<sequence length="173" mass="19291">MGTTISHYRYLAVLAIGFALHNGAQAQGAVYKCVDEQGRVEFTDQSRKGCKQLESFISTVPSPVRASAPIPAVRPSGSIGPAPSASPASFPRVDSAQQRARDDDRREILNDELRAEQKKLADLRKDFNGGEPERMGNERNYAKYQERVASMRDEIGRTERNIEALQREITNIR</sequence>
<evidence type="ECO:0000259" key="4">
    <source>
        <dbReference type="Pfam" id="PF13511"/>
    </source>
</evidence>
<dbReference type="Proteomes" id="UP001179361">
    <property type="component" value="Unassembled WGS sequence"/>
</dbReference>
<dbReference type="EMBL" id="JAJNOC010000004">
    <property type="protein sequence ID" value="MCD2517419.1"/>
    <property type="molecule type" value="Genomic_DNA"/>
</dbReference>
<dbReference type="RefSeq" id="WP_231058713.1">
    <property type="nucleotide sequence ID" value="NZ_JAJNOC010000004.1"/>
</dbReference>
<organism evidence="5 6">
    <name type="scientific">Massilia phyllostachyos</name>
    <dbReference type="NCBI Taxonomy" id="2898585"/>
    <lineage>
        <taxon>Bacteria</taxon>
        <taxon>Pseudomonadati</taxon>
        <taxon>Pseudomonadota</taxon>
        <taxon>Betaproteobacteria</taxon>
        <taxon>Burkholderiales</taxon>
        <taxon>Oxalobacteraceae</taxon>
        <taxon>Telluria group</taxon>
        <taxon>Massilia</taxon>
    </lineage>
</organism>
<gene>
    <name evidence="5" type="ORF">LQ564_13985</name>
</gene>
<feature type="signal peptide" evidence="3">
    <location>
        <begin position="1"/>
        <end position="26"/>
    </location>
</feature>
<feature type="domain" description="DUF4124" evidence="4">
    <location>
        <begin position="24"/>
        <end position="69"/>
    </location>
</feature>
<comment type="caution">
    <text evidence="5">The sequence shown here is derived from an EMBL/GenBank/DDBJ whole genome shotgun (WGS) entry which is preliminary data.</text>
</comment>